<dbReference type="InterPro" id="IPR036020">
    <property type="entry name" value="WW_dom_sf"/>
</dbReference>
<feature type="compositionally biased region" description="Basic and acidic residues" evidence="2">
    <location>
        <begin position="550"/>
        <end position="576"/>
    </location>
</feature>
<evidence type="ECO:0000256" key="1">
    <source>
        <dbReference type="PROSITE-ProRule" id="PRU00042"/>
    </source>
</evidence>
<reference evidence="4" key="1">
    <citation type="submission" date="2023-06" db="EMBL/GenBank/DDBJ databases">
        <title>Genome-scale phylogeny and comparative genomics of the fungal order Sordariales.</title>
        <authorList>
            <consortium name="Lawrence Berkeley National Laboratory"/>
            <person name="Hensen N."/>
            <person name="Bonometti L."/>
            <person name="Westerberg I."/>
            <person name="Brannstrom I.O."/>
            <person name="Guillou S."/>
            <person name="Cros-Aarteil S."/>
            <person name="Calhoun S."/>
            <person name="Haridas S."/>
            <person name="Kuo A."/>
            <person name="Mondo S."/>
            <person name="Pangilinan J."/>
            <person name="Riley R."/>
            <person name="LaButti K."/>
            <person name="Andreopoulos B."/>
            <person name="Lipzen A."/>
            <person name="Chen C."/>
            <person name="Yanf M."/>
            <person name="Daum C."/>
            <person name="Ng V."/>
            <person name="Clum A."/>
            <person name="Steindorff A."/>
            <person name="Ohm R."/>
            <person name="Martin F."/>
            <person name="Silar P."/>
            <person name="Natvig D."/>
            <person name="Lalanne C."/>
            <person name="Gautier V."/>
            <person name="Ament-velasquez S.L."/>
            <person name="Kruys A."/>
            <person name="Hutchinson M.I."/>
            <person name="Powell A.J."/>
            <person name="Barry K."/>
            <person name="Miller A.N."/>
            <person name="Grigoriev I.V."/>
            <person name="Debuchy R."/>
            <person name="Gladieux P."/>
            <person name="Thoren M.H."/>
            <person name="Johannesson H."/>
        </authorList>
    </citation>
    <scope>NUCLEOTIDE SEQUENCE</scope>
    <source>
        <strain evidence="4">SMH3187-1</strain>
    </source>
</reference>
<dbReference type="EMBL" id="JAUKUD010000002">
    <property type="protein sequence ID" value="KAK0750880.1"/>
    <property type="molecule type" value="Genomic_DNA"/>
</dbReference>
<evidence type="ECO:0000313" key="4">
    <source>
        <dbReference type="EMBL" id="KAK0750880.1"/>
    </source>
</evidence>
<feature type="compositionally biased region" description="Polar residues" evidence="2">
    <location>
        <begin position="80"/>
        <end position="102"/>
    </location>
</feature>
<protein>
    <recommendedName>
        <fullName evidence="3">C2H2-type domain-containing protein</fullName>
    </recommendedName>
</protein>
<dbReference type="SMART" id="SM00355">
    <property type="entry name" value="ZnF_C2H2"/>
    <property type="match status" value="3"/>
</dbReference>
<organism evidence="4 5">
    <name type="scientific">Schizothecium vesticola</name>
    <dbReference type="NCBI Taxonomy" id="314040"/>
    <lineage>
        <taxon>Eukaryota</taxon>
        <taxon>Fungi</taxon>
        <taxon>Dikarya</taxon>
        <taxon>Ascomycota</taxon>
        <taxon>Pezizomycotina</taxon>
        <taxon>Sordariomycetes</taxon>
        <taxon>Sordariomycetidae</taxon>
        <taxon>Sordariales</taxon>
        <taxon>Schizotheciaceae</taxon>
        <taxon>Schizothecium</taxon>
    </lineage>
</organism>
<dbReference type="GO" id="GO:0008270">
    <property type="term" value="F:zinc ion binding"/>
    <property type="evidence" value="ECO:0007669"/>
    <property type="project" value="UniProtKB-KW"/>
</dbReference>
<feature type="compositionally biased region" description="Basic and acidic residues" evidence="2">
    <location>
        <begin position="508"/>
        <end position="532"/>
    </location>
</feature>
<feature type="region of interest" description="Disordered" evidence="2">
    <location>
        <begin position="300"/>
        <end position="322"/>
    </location>
</feature>
<name>A0AA40F437_9PEZI</name>
<feature type="compositionally biased region" description="Polar residues" evidence="2">
    <location>
        <begin position="428"/>
        <end position="438"/>
    </location>
</feature>
<proteinExistence type="predicted"/>
<evidence type="ECO:0000259" key="3">
    <source>
        <dbReference type="PROSITE" id="PS50157"/>
    </source>
</evidence>
<dbReference type="InterPro" id="IPR013087">
    <property type="entry name" value="Znf_C2H2_type"/>
</dbReference>
<feature type="compositionally biased region" description="Basic and acidic residues" evidence="2">
    <location>
        <begin position="139"/>
        <end position="162"/>
    </location>
</feature>
<dbReference type="AlphaFoldDB" id="A0AA40F437"/>
<keyword evidence="1" id="KW-0863">Zinc-finger</keyword>
<feature type="region of interest" description="Disordered" evidence="2">
    <location>
        <begin position="61"/>
        <end position="200"/>
    </location>
</feature>
<accession>A0AA40F437</accession>
<dbReference type="PROSITE" id="PS50157">
    <property type="entry name" value="ZINC_FINGER_C2H2_2"/>
    <property type="match status" value="1"/>
</dbReference>
<keyword evidence="1" id="KW-0862">Zinc</keyword>
<keyword evidence="1" id="KW-0479">Metal-binding</keyword>
<feature type="compositionally biased region" description="Basic and acidic residues" evidence="2">
    <location>
        <begin position="457"/>
        <end position="490"/>
    </location>
</feature>
<comment type="caution">
    <text evidence="4">The sequence shown here is derived from an EMBL/GenBank/DDBJ whole genome shotgun (WGS) entry which is preliminary data.</text>
</comment>
<keyword evidence="5" id="KW-1185">Reference proteome</keyword>
<feature type="region of interest" description="Disordered" evidence="2">
    <location>
        <begin position="406"/>
        <end position="597"/>
    </location>
</feature>
<dbReference type="SUPFAM" id="SSF51045">
    <property type="entry name" value="WW domain"/>
    <property type="match status" value="1"/>
</dbReference>
<evidence type="ECO:0000256" key="2">
    <source>
        <dbReference type="SAM" id="MobiDB-lite"/>
    </source>
</evidence>
<sequence>MSPKLPSTTEERDNGLTSCYNFNMASSLPEGWEADYDGDQWFYRHRTTGLVQFTFPDPGDEHTWYGTSSPPAERLPEENLLSSPQVKKTNTADQTGTASNETPDGLDEGVTSATLPLGESSHYPLPRRRYGIVVQPSSDGEKTGNTHEPATGKDKAVSRADEGENGIWDSGTPTRSERDGLNPTLIPAKDPSSATAATEKANTSHVCPHCHREYPRLCDLIKHAKSHSRPYKCVVQSCKDHDLGWSTARDLERHVIAAHSATPRTFPCAFPSCTYESKRESNCRQHMEKKHGWTYVRSKSAGKQLGSQHTTEDPIQPSEMPLGRLYSNQSYADITRATDDSPLEILGSMDRMQRIVGNLASREDIFDDQWSLAGFHRTPTPDASRSKAGLYMSIFNFDTESSVGPSAWNEGRTTNDSAAPASNAGDGTVQSQETNSQLVVEELSDFTDGNTEQPGIIRRDAVEDQDSEHSKGNSPRHPEKLPLERAEFGRLRRRTNPASKHPPPSVPELEKPDSSSDRDDFPIPDTLKRELPHYQWHTTETDSEPTGYDDAFRRGPAEGHGDTKKVRHWLEARSKSQDGGSRSPLPLGTRRISGKGGSARDHFLYKNAYPQADGLFHCPWEGETTCNHKAEKLKCNYEYVSRYSLSDDQSIDHSAASSSTLT</sequence>
<gene>
    <name evidence="4" type="ORF">B0T18DRAFT_58061</name>
</gene>
<feature type="domain" description="C2H2-type" evidence="3">
    <location>
        <begin position="205"/>
        <end position="232"/>
    </location>
</feature>
<dbReference type="Proteomes" id="UP001172155">
    <property type="component" value="Unassembled WGS sequence"/>
</dbReference>
<dbReference type="PROSITE" id="PS00028">
    <property type="entry name" value="ZINC_FINGER_C2H2_1"/>
    <property type="match status" value="1"/>
</dbReference>
<evidence type="ECO:0000313" key="5">
    <source>
        <dbReference type="Proteomes" id="UP001172155"/>
    </source>
</evidence>